<reference evidence="2 3" key="1">
    <citation type="submission" date="2017-07" db="EMBL/GenBank/DDBJ databases">
        <authorList>
            <person name="Talla V."/>
            <person name="Backstrom N."/>
        </authorList>
    </citation>
    <scope>NUCLEOTIDE SEQUENCE [LARGE SCALE GENOMIC DNA]</scope>
</reference>
<keyword evidence="3" id="KW-1185">Reference proteome</keyword>
<keyword evidence="1" id="KW-0812">Transmembrane</keyword>
<evidence type="ECO:0000313" key="3">
    <source>
        <dbReference type="Proteomes" id="UP000324832"/>
    </source>
</evidence>
<organism evidence="2 3">
    <name type="scientific">Leptidea sinapis</name>
    <dbReference type="NCBI Taxonomy" id="189913"/>
    <lineage>
        <taxon>Eukaryota</taxon>
        <taxon>Metazoa</taxon>
        <taxon>Ecdysozoa</taxon>
        <taxon>Arthropoda</taxon>
        <taxon>Hexapoda</taxon>
        <taxon>Insecta</taxon>
        <taxon>Pterygota</taxon>
        <taxon>Neoptera</taxon>
        <taxon>Endopterygota</taxon>
        <taxon>Lepidoptera</taxon>
        <taxon>Glossata</taxon>
        <taxon>Ditrysia</taxon>
        <taxon>Papilionoidea</taxon>
        <taxon>Pieridae</taxon>
        <taxon>Dismorphiinae</taxon>
        <taxon>Leptidea</taxon>
    </lineage>
</organism>
<protein>
    <submittedName>
        <fullName evidence="2">Uncharacterized protein</fullName>
    </submittedName>
</protein>
<accession>A0A5E4PWF9</accession>
<sequence length="155" mass="17665">MIHFSMRNHKDEDSLQITVLPNDGQISAGNRCIENVTSIKYLGVVLDQNLTFKPHVEYLSGRVRRYMIKKARITSDLFLVAVVLYCLLKLNLQMWVTTHQYGILIDIPPSYLETGTCMLLQVFTEQSLVKLQQATLVFRKLESAKPSSSADWSAD</sequence>
<gene>
    <name evidence="2" type="ORF">LSINAPIS_LOCUS2438</name>
</gene>
<name>A0A5E4PWF9_9NEOP</name>
<evidence type="ECO:0000313" key="2">
    <source>
        <dbReference type="EMBL" id="VVC89268.1"/>
    </source>
</evidence>
<keyword evidence="1" id="KW-1133">Transmembrane helix</keyword>
<feature type="transmembrane region" description="Helical" evidence="1">
    <location>
        <begin position="77"/>
        <end position="96"/>
    </location>
</feature>
<dbReference type="AlphaFoldDB" id="A0A5E4PWF9"/>
<dbReference type="Proteomes" id="UP000324832">
    <property type="component" value="Unassembled WGS sequence"/>
</dbReference>
<proteinExistence type="predicted"/>
<dbReference type="EMBL" id="FZQP02000493">
    <property type="protein sequence ID" value="VVC89268.1"/>
    <property type="molecule type" value="Genomic_DNA"/>
</dbReference>
<keyword evidence="1" id="KW-0472">Membrane</keyword>
<evidence type="ECO:0000256" key="1">
    <source>
        <dbReference type="SAM" id="Phobius"/>
    </source>
</evidence>